<keyword evidence="4" id="KW-1185">Reference proteome</keyword>
<evidence type="ECO:0000313" key="3">
    <source>
        <dbReference type="EMBL" id="SHL20331.1"/>
    </source>
</evidence>
<evidence type="ECO:0000256" key="2">
    <source>
        <dbReference type="SAM" id="MobiDB-lite"/>
    </source>
</evidence>
<gene>
    <name evidence="3" type="ORF">SAMN05444414_107126</name>
</gene>
<feature type="region of interest" description="Disordered" evidence="2">
    <location>
        <begin position="225"/>
        <end position="245"/>
    </location>
</feature>
<dbReference type="AlphaFoldDB" id="A0A1M6YPT1"/>
<evidence type="ECO:0000256" key="1">
    <source>
        <dbReference type="ARBA" id="ARBA00010996"/>
    </source>
</evidence>
<dbReference type="InterPro" id="IPR003782">
    <property type="entry name" value="SCO1/SenC"/>
</dbReference>
<dbReference type="Proteomes" id="UP000184191">
    <property type="component" value="Unassembled WGS sequence"/>
</dbReference>
<evidence type="ECO:0000313" key="4">
    <source>
        <dbReference type="Proteomes" id="UP000184191"/>
    </source>
</evidence>
<dbReference type="PROSITE" id="PS51318">
    <property type="entry name" value="TAT"/>
    <property type="match status" value="1"/>
</dbReference>
<dbReference type="OrthoDB" id="5296507at2"/>
<dbReference type="PANTHER" id="PTHR12151:SF25">
    <property type="entry name" value="LINALOOL DEHYDRATASE_ISOMERASE DOMAIN-CONTAINING PROTEIN"/>
    <property type="match status" value="1"/>
</dbReference>
<sequence>MTNRRQFLTGLPVAAAVGFTTTAGSSSERAAHEAKAAMERMHHGQVTRTSNVIDSTKRDSFPHLELTNQHGETKAFYENYIENRIVVMNFFSIRDEASFPITEKLSKVVAELGDKVGSEVQIVSITRDPAHDTPDRLKAFAAEFNAPAAWTFLTGSRENSSDLAFRMYRMGHSAKPSNNRKVDVIFYGNGSAGLWGAFPVDIQADDAASRVSWVMPHPIPADGKMRRAGPRVFDLKDPRNHNREV</sequence>
<dbReference type="EMBL" id="FRBN01000007">
    <property type="protein sequence ID" value="SHL20331.1"/>
    <property type="molecule type" value="Genomic_DNA"/>
</dbReference>
<dbReference type="InterPro" id="IPR006311">
    <property type="entry name" value="TAT_signal"/>
</dbReference>
<dbReference type="SUPFAM" id="SSF52833">
    <property type="entry name" value="Thioredoxin-like"/>
    <property type="match status" value="1"/>
</dbReference>
<proteinExistence type="inferred from homology"/>
<comment type="similarity">
    <text evidence="1">Belongs to the SCO1/2 family.</text>
</comment>
<accession>A0A1M6YPT1</accession>
<protein>
    <submittedName>
        <fullName evidence="3">Cytochrome oxidase Cu insertion factor, SCO1/SenC/PrrC family</fullName>
    </submittedName>
</protein>
<reference evidence="4" key="1">
    <citation type="submission" date="2016-11" db="EMBL/GenBank/DDBJ databases">
        <authorList>
            <person name="Varghese N."/>
            <person name="Submissions S."/>
        </authorList>
    </citation>
    <scope>NUCLEOTIDE SEQUENCE [LARGE SCALE GENOMIC DNA]</scope>
    <source>
        <strain evidence="4">DSM 29327</strain>
    </source>
</reference>
<dbReference type="Gene3D" id="3.40.30.10">
    <property type="entry name" value="Glutaredoxin"/>
    <property type="match status" value="1"/>
</dbReference>
<dbReference type="RefSeq" id="WP_084732812.1">
    <property type="nucleotide sequence ID" value="NZ_FRBN01000007.1"/>
</dbReference>
<dbReference type="PANTHER" id="PTHR12151">
    <property type="entry name" value="ELECTRON TRANSPORT PROTIN SCO1/SENC FAMILY MEMBER"/>
    <property type="match status" value="1"/>
</dbReference>
<dbReference type="STRING" id="1054996.SAMN05444414_107126"/>
<feature type="compositionally biased region" description="Basic and acidic residues" evidence="2">
    <location>
        <begin position="233"/>
        <end position="245"/>
    </location>
</feature>
<dbReference type="InterPro" id="IPR036249">
    <property type="entry name" value="Thioredoxin-like_sf"/>
</dbReference>
<name>A0A1M6YPT1_9RHOB</name>
<dbReference type="Pfam" id="PF02630">
    <property type="entry name" value="SCO1-SenC"/>
    <property type="match status" value="1"/>
</dbReference>
<dbReference type="CDD" id="cd02968">
    <property type="entry name" value="SCO"/>
    <property type="match status" value="1"/>
</dbReference>
<organism evidence="3 4">
    <name type="scientific">Roseovarius marisflavi</name>
    <dbReference type="NCBI Taxonomy" id="1054996"/>
    <lineage>
        <taxon>Bacteria</taxon>
        <taxon>Pseudomonadati</taxon>
        <taxon>Pseudomonadota</taxon>
        <taxon>Alphaproteobacteria</taxon>
        <taxon>Rhodobacterales</taxon>
        <taxon>Roseobacteraceae</taxon>
        <taxon>Roseovarius</taxon>
    </lineage>
</organism>